<protein>
    <recommendedName>
        <fullName evidence="5">Site-specific DNA-methyltransferase (adenine-specific)</fullName>
    </recommendedName>
</protein>
<evidence type="ECO:0000256" key="1">
    <source>
        <dbReference type="ARBA" id="ARBA00022603"/>
    </source>
</evidence>
<dbReference type="SUPFAM" id="SSF53335">
    <property type="entry name" value="S-adenosyl-L-methionine-dependent methyltransferases"/>
    <property type="match status" value="1"/>
</dbReference>
<dbReference type="InterPro" id="IPR050953">
    <property type="entry name" value="N4_N6_ade-DNA_methylase"/>
</dbReference>
<dbReference type="GO" id="GO:0032259">
    <property type="term" value="P:methylation"/>
    <property type="evidence" value="ECO:0007669"/>
    <property type="project" value="UniProtKB-KW"/>
</dbReference>
<dbReference type="InterPro" id="IPR002052">
    <property type="entry name" value="DNA_methylase_N6_adenine_CS"/>
</dbReference>
<organism evidence="3 4">
    <name type="scientific">Saccharolobus islandicus (strain Y.G.57.14 / Yellowstone #1)</name>
    <name type="common">Sulfolobus islandicus</name>
    <dbReference type="NCBI Taxonomy" id="439386"/>
    <lineage>
        <taxon>Archaea</taxon>
        <taxon>Thermoproteota</taxon>
        <taxon>Thermoprotei</taxon>
        <taxon>Sulfolobales</taxon>
        <taxon>Sulfolobaceae</taxon>
        <taxon>Saccharolobus</taxon>
    </lineage>
</organism>
<keyword evidence="2" id="KW-0808">Transferase</keyword>
<dbReference type="GeneID" id="7806135"/>
<dbReference type="HOGENOM" id="CLU_307727_0_0_2"/>
<dbReference type="AlphaFoldDB" id="C3NEZ3"/>
<dbReference type="GO" id="GO:0009007">
    <property type="term" value="F:site-specific DNA-methyltransferase (adenine-specific) activity"/>
    <property type="evidence" value="ECO:0007669"/>
    <property type="project" value="UniProtKB-EC"/>
</dbReference>
<accession>C3NEZ3</accession>
<dbReference type="Proteomes" id="UP000002308">
    <property type="component" value="Chromosome"/>
</dbReference>
<evidence type="ECO:0000313" key="4">
    <source>
        <dbReference type="Proteomes" id="UP000002308"/>
    </source>
</evidence>
<keyword evidence="1" id="KW-0489">Methyltransferase</keyword>
<dbReference type="EMBL" id="CP001403">
    <property type="protein sequence ID" value="ACP45882.1"/>
    <property type="molecule type" value="Genomic_DNA"/>
</dbReference>
<dbReference type="PANTHER" id="PTHR33841:SF4">
    <property type="entry name" value="RESTRICTION MODIFICATION SYSTEM DNA SPECIFICITY DOMAIN"/>
    <property type="match status" value="1"/>
</dbReference>
<dbReference type="PROSITE" id="PS00092">
    <property type="entry name" value="N6_MTASE"/>
    <property type="match status" value="1"/>
</dbReference>
<evidence type="ECO:0008006" key="5">
    <source>
        <dbReference type="Google" id="ProtNLM"/>
    </source>
</evidence>
<dbReference type="GO" id="GO:0003676">
    <property type="term" value="F:nucleic acid binding"/>
    <property type="evidence" value="ECO:0007669"/>
    <property type="project" value="InterPro"/>
</dbReference>
<reference evidence="3 4" key="1">
    <citation type="journal article" date="2009" name="Proc. Natl. Acad. Sci. U.S.A.">
        <title>Biogeography of the Sulfolobus islandicus pan-genome.</title>
        <authorList>
            <person name="Reno M.L."/>
            <person name="Held N.L."/>
            <person name="Fields C.J."/>
            <person name="Burke P.V."/>
            <person name="Whitaker R.J."/>
        </authorList>
    </citation>
    <scope>NUCLEOTIDE SEQUENCE [LARGE SCALE GENOMIC DNA]</scope>
    <source>
        <strain evidence="4">Y.G.57.14 / Yellowstone #1</strain>
    </source>
</reference>
<dbReference type="InterPro" id="IPR029063">
    <property type="entry name" value="SAM-dependent_MTases_sf"/>
</dbReference>
<dbReference type="Gene3D" id="3.40.50.150">
    <property type="entry name" value="Vaccinia Virus protein VP39"/>
    <property type="match status" value="1"/>
</dbReference>
<sequence>MRSTRGDRVHEGEINVRISDILSKEFGLNCNPERPSGRRRPDIRCYYRGFNIVIETSYSKNDAEKDAKKRIEEDGFDIAIALWLKKGDRYHKDLGADQLEEAIRSSKFDVALIPPPPRQGLLKFITERVHASPSADWFVDVDLNFVKDLITSSIEYLITEEEIEGTISEVNNRLANFITLLRGQPEKVWQDIYNILYRLYGLRLTEVRDAEVIFGQAGLSILLSSTFYEHVRALHGLRSLSEYVREHGPIEGLRKALDDLLQIDYRTAIETTVEILKWLPPDVAGAVNSLVELGMKIAQDRYLLRRDFAGRVYHRIVGDIVHRKGFATFYTEVPAAYLLATLAVDTLLGTDEKPITELSKEEVQGIIDRISSAKVGDFACGSGTLVTAAYSALIDLASAIRQYHRLDVNLDDVGKKLIEDGVYGIDALRYASQITAINLALIGPSGKITKENVFTIYLGILSDPSVPHKGPWLGSLELLNNSKHVGGILAYIEGGLRGAVEKVSVSGVEGTFTVPDKFDLIIMNPPFTRATGRPETFGEESEKRGLFGFVADEEARQNLLNRLEDVRARVRQSLKENAKAYKDVLPNIIREAIDGKGDLKAYLSIGQAGEGLLFLYLAHKFVRDDGVIAFVLPRNILMGVSWFLARVLLATRYHLKYVVVSSDPENDYNFSEGTSLSEVLIVAKRQDEHSPDEETVFINLLRKPRTALEAIALAEEVMRRRYGYVPLGENMATAYVTRVKRGDLLNYILNWNILVYEGLFKYLDSMIKRNEVEIGGITVRAPLSRFNDLIADMGVNRGGDVIEAFNLTVRGNRVACNIYRNRPNVPYIPMICGGGEEVANKMLIQPNAYVPDMDNSKARRIKSLRTRFFLPNRIRWNTFHTIALRSTEPAISNVYFMVRMNLTEEQEKALALWLNSFWGILTVFAFMEITEEAYTRLNITQWKILPVLDIKKLDEGIVKCLANTFDKYANTDFGRLTEQFGRETRMEMDIDVIKCLSTTPISADKEGTLRSELKELYAQFSAALRQLSRHNSQ</sequence>
<evidence type="ECO:0000313" key="3">
    <source>
        <dbReference type="EMBL" id="ACP45882.1"/>
    </source>
</evidence>
<name>C3NEZ3_SACI7</name>
<evidence type="ECO:0000256" key="2">
    <source>
        <dbReference type="ARBA" id="ARBA00022679"/>
    </source>
</evidence>
<dbReference type="KEGG" id="siy:YG5714_1622"/>
<gene>
    <name evidence="3" type="ordered locus">YG5714_1622</name>
</gene>
<dbReference type="RefSeq" id="WP_012716256.1">
    <property type="nucleotide sequence ID" value="NC_012622.1"/>
</dbReference>
<dbReference type="PANTHER" id="PTHR33841">
    <property type="entry name" value="DNA METHYLTRANSFERASE YEEA-RELATED"/>
    <property type="match status" value="1"/>
</dbReference>
<proteinExistence type="predicted"/>